<evidence type="ECO:0000256" key="8">
    <source>
        <dbReference type="SAM" id="Coils"/>
    </source>
</evidence>
<dbReference type="RefSeq" id="WP_084341222.1">
    <property type="nucleotide sequence ID" value="NZ_UGUW01000004.1"/>
</dbReference>
<organism evidence="9 10">
    <name type="scientific">Ectopseudomonas oleovorans</name>
    <name type="common">Pseudomonas oleovorans</name>
    <dbReference type="NCBI Taxonomy" id="301"/>
    <lineage>
        <taxon>Bacteria</taxon>
        <taxon>Pseudomonadati</taxon>
        <taxon>Pseudomonadota</taxon>
        <taxon>Gammaproteobacteria</taxon>
        <taxon>Pseudomonadales</taxon>
        <taxon>Pseudomonadaceae</taxon>
        <taxon>Ectopseudomonas</taxon>
    </lineage>
</organism>
<sequence length="415" mass="45944">MNLHWLRVLVFVGVCGIPAVQAAEPLRLEEAVTRALTSNPSIIAEGAQLQAVQARTEREGLPPPYVIGGEFENAAGTGSLRGIDSAETTLRISRVIELGGKRAARQTLGRAEVSQQQHQADTARIDLASRTTARFIEVLARQQRLDYAEERVRQAERTRSEVATWVSAARNPESDLQAAEIALAEVELARETAQHELASARMTLAASWGALTPDFGSVVGDLQALPPVESFETLAARLSMTPELWASRLQANTLSARRRIAEAGQKPDIDLSLGIRRMEAFNDQGLVMSISVPLGSRKRSGYAIAQADAELIALEARRDAERFERHQVLFDTYQELMHARHEAETLRTRMLPMAEDALVNTRRGFEAGRFSFISLAQAQRTLFDLNQRTVEAAARYHLLLVEVERLTFTVEDMTP</sequence>
<keyword evidence="5" id="KW-0564">Palmitate</keyword>
<evidence type="ECO:0000313" key="9">
    <source>
        <dbReference type="EMBL" id="SUD61956.1"/>
    </source>
</evidence>
<evidence type="ECO:0000256" key="3">
    <source>
        <dbReference type="ARBA" id="ARBA00022452"/>
    </source>
</evidence>
<comment type="subcellular location">
    <subcellularLocation>
        <location evidence="1">Cell outer membrane</location>
    </subcellularLocation>
</comment>
<reference evidence="9 10" key="1">
    <citation type="submission" date="2018-06" db="EMBL/GenBank/DDBJ databases">
        <authorList>
            <consortium name="Pathogen Informatics"/>
            <person name="Doyle S."/>
        </authorList>
    </citation>
    <scope>NUCLEOTIDE SEQUENCE [LARGE SCALE GENOMIC DNA]</scope>
    <source>
        <strain evidence="9 10">NCTC10860</strain>
    </source>
</reference>
<dbReference type="GO" id="GO:0016020">
    <property type="term" value="C:membrane"/>
    <property type="evidence" value="ECO:0007669"/>
    <property type="project" value="UniProtKB-SubCell"/>
</dbReference>
<dbReference type="InterPro" id="IPR010131">
    <property type="entry name" value="MdtP/NodT-like"/>
</dbReference>
<keyword evidence="8" id="KW-0175">Coiled coil</keyword>
<evidence type="ECO:0000256" key="2">
    <source>
        <dbReference type="ARBA" id="ARBA00007613"/>
    </source>
</evidence>
<evidence type="ECO:0000256" key="1">
    <source>
        <dbReference type="ARBA" id="ARBA00004442"/>
    </source>
</evidence>
<dbReference type="Proteomes" id="UP000254084">
    <property type="component" value="Unassembled WGS sequence"/>
</dbReference>
<dbReference type="EMBL" id="UGUW01000004">
    <property type="protein sequence ID" value="SUD61956.1"/>
    <property type="molecule type" value="Genomic_DNA"/>
</dbReference>
<evidence type="ECO:0000256" key="5">
    <source>
        <dbReference type="ARBA" id="ARBA00023139"/>
    </source>
</evidence>
<evidence type="ECO:0000256" key="6">
    <source>
        <dbReference type="ARBA" id="ARBA00023237"/>
    </source>
</evidence>
<feature type="coiled-coil region" evidence="8">
    <location>
        <begin position="176"/>
        <end position="203"/>
    </location>
</feature>
<comment type="similarity">
    <text evidence="2">Belongs to the outer membrane factor (OMF) (TC 1.B.17) family.</text>
</comment>
<keyword evidence="3" id="KW-1134">Transmembrane beta strand</keyword>
<name>A0A379KB65_ECTOL</name>
<protein>
    <submittedName>
        <fullName evidence="9">Cation efflux system protein</fullName>
    </submittedName>
</protein>
<dbReference type="InterPro" id="IPR003423">
    <property type="entry name" value="OMP_efflux"/>
</dbReference>
<keyword evidence="6" id="KW-0998">Cell outer membrane</keyword>
<dbReference type="SUPFAM" id="SSF56954">
    <property type="entry name" value="Outer membrane efflux proteins (OEP)"/>
    <property type="match status" value="1"/>
</dbReference>
<evidence type="ECO:0000256" key="7">
    <source>
        <dbReference type="ARBA" id="ARBA00023288"/>
    </source>
</evidence>
<dbReference type="PANTHER" id="PTHR30203:SF24">
    <property type="entry name" value="BLR4935 PROTEIN"/>
    <property type="match status" value="1"/>
</dbReference>
<evidence type="ECO:0000256" key="4">
    <source>
        <dbReference type="ARBA" id="ARBA00022692"/>
    </source>
</evidence>
<accession>A0A379KB65</accession>
<keyword evidence="4" id="KW-0812">Transmembrane</keyword>
<proteinExistence type="inferred from homology"/>
<dbReference type="Gene3D" id="1.20.1600.10">
    <property type="entry name" value="Outer membrane efflux proteins (OEP)"/>
    <property type="match status" value="1"/>
</dbReference>
<keyword evidence="3" id="KW-0472">Membrane</keyword>
<dbReference type="PANTHER" id="PTHR30203">
    <property type="entry name" value="OUTER MEMBRANE CATION EFFLUX PROTEIN"/>
    <property type="match status" value="1"/>
</dbReference>
<dbReference type="AlphaFoldDB" id="A0A379KB65"/>
<dbReference type="Pfam" id="PF02321">
    <property type="entry name" value="OEP"/>
    <property type="match status" value="1"/>
</dbReference>
<dbReference type="GO" id="GO:0015562">
    <property type="term" value="F:efflux transmembrane transporter activity"/>
    <property type="evidence" value="ECO:0007669"/>
    <property type="project" value="InterPro"/>
</dbReference>
<evidence type="ECO:0000313" key="10">
    <source>
        <dbReference type="Proteomes" id="UP000254084"/>
    </source>
</evidence>
<keyword evidence="7" id="KW-0449">Lipoprotein</keyword>
<gene>
    <name evidence="9" type="primary">czcC_3</name>
    <name evidence="9" type="ORF">NCTC10860_04375</name>
</gene>